<name>A0A2P1GN81_9PICO</name>
<evidence type="ECO:0000256" key="12">
    <source>
        <dbReference type="ARBA" id="ARBA00022670"/>
    </source>
</evidence>
<dbReference type="Pfam" id="PF00073">
    <property type="entry name" value="Rhv"/>
    <property type="match status" value="2"/>
</dbReference>
<accession>A0A2P1GN81</accession>
<dbReference type="Gene3D" id="2.40.10.10">
    <property type="entry name" value="Trypsin-like serine proteases"/>
    <property type="match status" value="1"/>
</dbReference>
<dbReference type="GO" id="GO:0006508">
    <property type="term" value="P:proteolysis"/>
    <property type="evidence" value="ECO:0007669"/>
    <property type="project" value="UniProtKB-KW"/>
</dbReference>
<dbReference type="PRINTS" id="PR00918">
    <property type="entry name" value="CALICVIRUSNS"/>
</dbReference>
<dbReference type="Gene3D" id="1.20.960.20">
    <property type="match status" value="1"/>
</dbReference>
<dbReference type="Pfam" id="PF12944">
    <property type="entry name" value="HAV_VP"/>
    <property type="match status" value="1"/>
</dbReference>
<keyword evidence="30" id="KW-0407">Ion channel</keyword>
<dbReference type="GO" id="GO:0019062">
    <property type="term" value="P:virion attachment to host cell"/>
    <property type="evidence" value="ECO:0007669"/>
    <property type="project" value="UniProtKB-KW"/>
</dbReference>
<organism evidence="34 35">
    <name type="scientific">fipivirus C1</name>
    <dbReference type="NCBI Taxonomy" id="2116198"/>
    <lineage>
        <taxon>Viruses</taxon>
        <taxon>Riboviria</taxon>
        <taxon>Orthornavirae</taxon>
        <taxon>Pisuviricota</taxon>
        <taxon>Pisoniviricetes</taxon>
        <taxon>Picornavirales</taxon>
        <taxon>Picornaviridae</taxon>
        <taxon>Heptrevirinae</taxon>
        <taxon>Fipivirus</taxon>
        <taxon>Fipivirus crosso</taxon>
        <taxon>Fipivirus C</taxon>
    </lineage>
</organism>
<keyword evidence="9" id="KW-0597">Phosphoprotein</keyword>
<dbReference type="InterPro" id="IPR043128">
    <property type="entry name" value="Rev_trsase/Diguanyl_cyclase"/>
</dbReference>
<evidence type="ECO:0000256" key="25">
    <source>
        <dbReference type="ARBA" id="ARBA00023039"/>
    </source>
</evidence>
<keyword evidence="12" id="KW-0645">Protease</keyword>
<keyword evidence="13" id="KW-0808">Transferase</keyword>
<evidence type="ECO:0000256" key="3">
    <source>
        <dbReference type="ARBA" id="ARBA00006029"/>
    </source>
</evidence>
<dbReference type="GO" id="GO:0034220">
    <property type="term" value="P:monoatomic ion transmembrane transport"/>
    <property type="evidence" value="ECO:0007669"/>
    <property type="project" value="UniProtKB-KW"/>
</dbReference>
<dbReference type="GO" id="GO:0015267">
    <property type="term" value="F:channel activity"/>
    <property type="evidence" value="ECO:0007669"/>
    <property type="project" value="UniProtKB-KW"/>
</dbReference>
<evidence type="ECO:0000256" key="18">
    <source>
        <dbReference type="ARBA" id="ARBA00022804"/>
    </source>
</evidence>
<evidence type="ECO:0000256" key="24">
    <source>
        <dbReference type="ARBA" id="ARBA00022953"/>
    </source>
</evidence>
<dbReference type="InterPro" id="IPR029053">
    <property type="entry name" value="Viral_coat"/>
</dbReference>
<feature type="domain" description="SF3 helicase" evidence="32">
    <location>
        <begin position="1284"/>
        <end position="1448"/>
    </location>
</feature>
<evidence type="ECO:0000256" key="9">
    <source>
        <dbReference type="ARBA" id="ARBA00022553"/>
    </source>
</evidence>
<evidence type="ECO:0000256" key="27">
    <source>
        <dbReference type="ARBA" id="ARBA00023136"/>
    </source>
</evidence>
<keyword evidence="14" id="KW-0548">Nucleotidyltransferase</keyword>
<keyword evidence="6" id="KW-0696">RNA-directed RNA polymerase</keyword>
<evidence type="ECO:0000313" key="35">
    <source>
        <dbReference type="Proteomes" id="UP000501405"/>
    </source>
</evidence>
<keyword evidence="21" id="KW-0067">ATP-binding</keyword>
<evidence type="ECO:0000256" key="5">
    <source>
        <dbReference type="ARBA" id="ARBA00022448"/>
    </source>
</evidence>
<dbReference type="InterPro" id="IPR033703">
    <property type="entry name" value="Rhv-like"/>
</dbReference>
<evidence type="ECO:0000256" key="6">
    <source>
        <dbReference type="ARBA" id="ARBA00022484"/>
    </source>
</evidence>
<dbReference type="PROSITE" id="PS51218">
    <property type="entry name" value="SF3_HELICASE_2"/>
    <property type="match status" value="1"/>
</dbReference>
<evidence type="ECO:0000256" key="29">
    <source>
        <dbReference type="ARBA" id="ARBA00023296"/>
    </source>
</evidence>
<keyword evidence="20" id="KW-0788">Thiol protease</keyword>
<keyword evidence="28" id="KW-1035">Host cytoplasm</keyword>
<keyword evidence="29" id="KW-1160">Virus entry into host cell</keyword>
<dbReference type="SUPFAM" id="SSF88633">
    <property type="entry name" value="Positive stranded ssRNA viruses"/>
    <property type="match status" value="3"/>
</dbReference>
<keyword evidence="5" id="KW-0813">Transport</keyword>
<dbReference type="GO" id="GO:0044162">
    <property type="term" value="C:host cell cytoplasmic vesicle membrane"/>
    <property type="evidence" value="ECO:0007669"/>
    <property type="project" value="UniProtKB-SubCell"/>
</dbReference>
<dbReference type="InterPro" id="IPR043502">
    <property type="entry name" value="DNA/RNA_pol_sf"/>
</dbReference>
<keyword evidence="19" id="KW-0347">Helicase</keyword>
<dbReference type="PROSITE" id="PS51874">
    <property type="entry name" value="PCV_3C_PRO"/>
    <property type="match status" value="1"/>
</dbReference>
<dbReference type="InterPro" id="IPR044067">
    <property type="entry name" value="PCV_3C_PRO"/>
</dbReference>
<evidence type="ECO:0000256" key="17">
    <source>
        <dbReference type="ARBA" id="ARBA00022801"/>
    </source>
</evidence>
<dbReference type="InterPro" id="IPR009003">
    <property type="entry name" value="Peptidase_S1_PA"/>
</dbReference>
<dbReference type="PROSITE" id="PS50507">
    <property type="entry name" value="RDRP_SSRNA_POS"/>
    <property type="match status" value="1"/>
</dbReference>
<dbReference type="GO" id="GO:0004197">
    <property type="term" value="F:cysteine-type endopeptidase activity"/>
    <property type="evidence" value="ECO:0007669"/>
    <property type="project" value="InterPro"/>
</dbReference>
<dbReference type="Gene3D" id="2.60.120.20">
    <property type="match status" value="3"/>
</dbReference>
<dbReference type="InterPro" id="IPR001676">
    <property type="entry name" value="Picornavirus_capsid"/>
</dbReference>
<reference evidence="34 35" key="1">
    <citation type="journal article" date="2018" name="Nature">
        <title>The evolutionary history of vertebrate RNA viruses.</title>
        <authorList>
            <person name="Shi M."/>
            <person name="Lin X.D."/>
            <person name="Chen X."/>
            <person name="Tian J.H."/>
            <person name="Chen L.J."/>
            <person name="Li K."/>
            <person name="Wang W."/>
            <person name="Eden J.S."/>
            <person name="Shen J.J."/>
            <person name="Liu L."/>
            <person name="Holmes E.C."/>
            <person name="Zhang Y.Z."/>
        </authorList>
    </citation>
    <scope>NUCLEOTIDE SEQUENCE [LARGE SCALE GENOMIC DNA]</scope>
    <source>
        <strain evidence="34 35">XDXMC21480</strain>
    </source>
</reference>
<dbReference type="InterPro" id="IPR004004">
    <property type="entry name" value="Helic/Pol/Pept_Calicivir-typ"/>
</dbReference>
<evidence type="ECO:0000256" key="7">
    <source>
        <dbReference type="ARBA" id="ARBA00022488"/>
    </source>
</evidence>
<keyword evidence="25" id="KW-1182">Viral ion channel</keyword>
<evidence type="ECO:0000256" key="2">
    <source>
        <dbReference type="ARBA" id="ARBA00004328"/>
    </source>
</evidence>
<evidence type="ECO:0000256" key="20">
    <source>
        <dbReference type="ARBA" id="ARBA00022807"/>
    </source>
</evidence>
<keyword evidence="18" id="KW-1161">Viral attachment to host cell</keyword>
<keyword evidence="11" id="KW-0945">Host-virus interaction</keyword>
<evidence type="ECO:0000256" key="30">
    <source>
        <dbReference type="ARBA" id="ARBA00023303"/>
    </source>
</evidence>
<dbReference type="Pfam" id="PF00910">
    <property type="entry name" value="RNA_helicase"/>
    <property type="match status" value="1"/>
</dbReference>
<dbReference type="CDD" id="cd23229">
    <property type="entry name" value="Fipivirus_RdRp"/>
    <property type="match status" value="1"/>
</dbReference>
<dbReference type="InterPro" id="IPR043504">
    <property type="entry name" value="Peptidase_S1_PA_chymotrypsin"/>
</dbReference>
<evidence type="ECO:0000256" key="19">
    <source>
        <dbReference type="ARBA" id="ARBA00022806"/>
    </source>
</evidence>
<dbReference type="SUPFAM" id="SSF50494">
    <property type="entry name" value="Trypsin-like serine proteases"/>
    <property type="match status" value="1"/>
</dbReference>
<dbReference type="EMBL" id="MG600095">
    <property type="protein sequence ID" value="AVM87451.1"/>
    <property type="molecule type" value="Genomic_RNA"/>
</dbReference>
<dbReference type="InterPro" id="IPR024354">
    <property type="entry name" value="Hepatitis_A_VP1-2A"/>
</dbReference>
<comment type="subcellular location">
    <subcellularLocation>
        <location evidence="1">Host cytoplasmic vesicle membrane</location>
        <topology evidence="1">Peripheral membrane protein</topology>
        <orientation evidence="1">Cytoplasmic side</orientation>
    </subcellularLocation>
    <subcellularLocation>
        <location evidence="2">Virion</location>
    </subcellularLocation>
</comment>
<dbReference type="InterPro" id="IPR014759">
    <property type="entry name" value="Helicase_SF3_ssRNA_vir"/>
</dbReference>
<keyword evidence="7" id="KW-1036">Host cytoplasmic vesicle</keyword>
<dbReference type="Pfam" id="PF00680">
    <property type="entry name" value="RdRP_1"/>
    <property type="match status" value="1"/>
</dbReference>
<dbReference type="RefSeq" id="YP_010796391.1">
    <property type="nucleotide sequence ID" value="NC_076011.1"/>
</dbReference>
<evidence type="ECO:0000259" key="32">
    <source>
        <dbReference type="PROSITE" id="PS51218"/>
    </source>
</evidence>
<dbReference type="GO" id="GO:0006351">
    <property type="term" value="P:DNA-templated transcription"/>
    <property type="evidence" value="ECO:0007669"/>
    <property type="project" value="InterPro"/>
</dbReference>
<evidence type="ECO:0000313" key="34">
    <source>
        <dbReference type="EMBL" id="AVM87451.1"/>
    </source>
</evidence>
<keyword evidence="24" id="KW-0693">Viral RNA replication</keyword>
<proteinExistence type="inferred from homology"/>
<dbReference type="GeneID" id="80533868"/>
<keyword evidence="35" id="KW-1185">Reference proteome</keyword>
<dbReference type="GO" id="GO:0003968">
    <property type="term" value="F:RNA-directed RNA polymerase activity"/>
    <property type="evidence" value="ECO:0007669"/>
    <property type="project" value="UniProtKB-KW"/>
</dbReference>
<keyword evidence="23" id="KW-1043">Host membrane</keyword>
<evidence type="ECO:0000256" key="28">
    <source>
        <dbReference type="ARBA" id="ARBA00023200"/>
    </source>
</evidence>
<feature type="domain" description="RdRp catalytic" evidence="31">
    <location>
        <begin position="2106"/>
        <end position="2227"/>
    </location>
</feature>
<evidence type="ECO:0000259" key="33">
    <source>
        <dbReference type="PROSITE" id="PS51874"/>
    </source>
</evidence>
<keyword evidence="16" id="KW-0547">Nucleotide-binding</keyword>
<dbReference type="Gene3D" id="3.30.70.270">
    <property type="match status" value="1"/>
</dbReference>
<evidence type="ECO:0000256" key="13">
    <source>
        <dbReference type="ARBA" id="ARBA00022679"/>
    </source>
</evidence>
<evidence type="ECO:0000256" key="1">
    <source>
        <dbReference type="ARBA" id="ARBA00004295"/>
    </source>
</evidence>
<dbReference type="GO" id="GO:0005524">
    <property type="term" value="F:ATP binding"/>
    <property type="evidence" value="ECO:0007669"/>
    <property type="project" value="UniProtKB-KW"/>
</dbReference>
<dbReference type="KEGG" id="vg:80533868"/>
<evidence type="ECO:0000256" key="15">
    <source>
        <dbReference type="ARBA" id="ARBA00022706"/>
    </source>
</evidence>
<dbReference type="InterPro" id="IPR007094">
    <property type="entry name" value="RNA-dir_pol_PSvirus"/>
</dbReference>
<protein>
    <recommendedName>
        <fullName evidence="4">Genome polyprotein</fullName>
    </recommendedName>
</protein>
<dbReference type="GO" id="GO:0003724">
    <property type="term" value="F:RNA helicase activity"/>
    <property type="evidence" value="ECO:0007669"/>
    <property type="project" value="InterPro"/>
</dbReference>
<evidence type="ECO:0000256" key="4">
    <source>
        <dbReference type="ARBA" id="ARBA00020107"/>
    </source>
</evidence>
<keyword evidence="8" id="KW-0191">Covalent protein-RNA linkage</keyword>
<keyword evidence="27" id="KW-0472">Membrane</keyword>
<dbReference type="InterPro" id="IPR000605">
    <property type="entry name" value="Helicase_SF3_ssDNA/RNA_vir"/>
</dbReference>
<dbReference type="GO" id="GO:0039618">
    <property type="term" value="C:T=pseudo3 icosahedral viral capsid"/>
    <property type="evidence" value="ECO:0007669"/>
    <property type="project" value="UniProtKB-KW"/>
</dbReference>
<dbReference type="GO" id="GO:0046718">
    <property type="term" value="P:symbiont entry into host cell"/>
    <property type="evidence" value="ECO:0007669"/>
    <property type="project" value="UniProtKB-KW"/>
</dbReference>
<dbReference type="GO" id="GO:0039694">
    <property type="term" value="P:viral RNA genome replication"/>
    <property type="evidence" value="ECO:0007669"/>
    <property type="project" value="InterPro"/>
</dbReference>
<dbReference type="SUPFAM" id="SSF56672">
    <property type="entry name" value="DNA/RNA polymerases"/>
    <property type="match status" value="1"/>
</dbReference>
<evidence type="ECO:0000256" key="16">
    <source>
        <dbReference type="ARBA" id="ARBA00022741"/>
    </source>
</evidence>
<dbReference type="InterPro" id="IPR001205">
    <property type="entry name" value="RNA-dir_pol_C"/>
</dbReference>
<evidence type="ECO:0000259" key="31">
    <source>
        <dbReference type="PROSITE" id="PS50507"/>
    </source>
</evidence>
<evidence type="ECO:0000256" key="23">
    <source>
        <dbReference type="ARBA" id="ARBA00022870"/>
    </source>
</evidence>
<comment type="similarity">
    <text evidence="3">Belongs to the picornaviridae polyprotein family.</text>
</comment>
<evidence type="ECO:0000256" key="11">
    <source>
        <dbReference type="ARBA" id="ARBA00022581"/>
    </source>
</evidence>
<evidence type="ECO:0000256" key="21">
    <source>
        <dbReference type="ARBA" id="ARBA00022840"/>
    </source>
</evidence>
<dbReference type="CDD" id="cd00205">
    <property type="entry name" value="rhv_like"/>
    <property type="match status" value="2"/>
</dbReference>
<sequence length="2359" mass="260966">MCMFNLNSSIGSILRQQGVHIVTHKNSFPNFKTINADMENFMKTSGALLGGVTDLVHQVGLADPKSEEIEMQNDRVGVLGAGAFLSVSQQSVSAMEMGSHQDQRTRAAVDLPGSQYTQAERFFPVGFAEWKTSQEKFVSVWEGKFPSIFMNKKYSIFGVLNYHTFARFGLEVQVQINPTNFQQGSLIVVAYPGPTKDRVSLSCLMQLPYCMLNANINNTGAFKAHFVHTRNMVQLHDRPGGETAPDVWTVVVYVWSPMRVTTGTSTICGVRVMARLVDLEVNGLRPAAQMMRVTVNPSQGAANLSNKKGTEPDLDMSLGPEAFPVDASMAGGLVMKDYKTQLHTPCWFKDFEMKTTQAQGEMLTMWCHGPTQPLGEYHDNQHMTNMTALSWYYHYWRGDIIYTLQVFCTRFHSGRIMISFLPLWGSTAPTYDEAISSATMFFDISGLQTTVRFRVPYESDRVYYPVKVKKGCEAGVVTVWVQNQLAAPTAVSSTVTISVLQHAADNFRFFVPTWEPKAQAGGEEAAGAVQDTFQQAPSRPGVTNVRVIPQEGAMTAAVEDPVSRSLVTAGFPEVSSGRETHTVDHMLVEEVMGRGHAVADFAVKNAGAFKFSVKLNLALVEGPLRGLLRWSYLVRGPMRLVVTFVEEQTTQVDTMSNTEVRIAFLPGDEDPGGESFSDWTMTSTGMIRTCFQTSSCVRLKLPWYTDLSAITAWKCGKTCTKDSTFGTLVFEGWAGAAFRCRMDLAFSNETVQLFPMPAQVLNGYDTDAEWKEMCVSAGCSALRARRSAYAVDEDQDTDESGDDRVQVLVKMDGDNYYDDEGVVYARGQAGCDDDDDDVGISMVRECWLVKRSAQLYDHYGVRVDDFVVHLEPRDMTWRWVLSTKADVIIERVNSKWEDVEESPYPGVSASVALRRVGDVMDYSVVGHNCEVFARQCTFMSGKQDQVGRLEAASKYILAGLLGATVLAGAVSIAVAHADKDAVVAEIEEDGKVRRKKFNPVGAFVKNLAVKTAREMKPEVAGVTERIASVAEDTAGEVQAASRGVRELAGSIRSAMETVVSKVKKGTEKRETVLNVTGVVLDMLSLCCELVAAVATKEESTRALVVTSIVARFGSAIVGGITKVCDALVSNVTEGQGKRKSATLTSGVCDVAEKLVEQRLKVKGTGSLVDYMRGFVLCASTLMTAEKLVKFLAKMVDAIQRWVCPKSPEAHLHKVLSKAHKRVPELIKDVDAVLVRPTGTRTLREKVLADLKVYYKRLSLWHSWCVAAKSPEFVKLTGVLRGYLDKVVRAIVECSVDDTEPFRAEPLVIWLHGKKGSGKSVASLMLAAHICAREGWDFDSEMYSKAPGADYYDAYEGQRIMVVDDMGQNTDGKDFADFCQIVSAAPVRLNMARLKDKGKAFVTPIIIASSNVEDPQPIGVSDVDAVRRRLKLKVSVSPASMYAQDGMLDYDKARMHNTLRDMSCVNMTWTNAPKGRPAITLAELVEKTVSMLKRRREGFEAMKREVAEIMKGEGDPSGTGSDEEEDVDEMMWNVDPPSVGVCDFEENMMATYKHLRSYDMSDEFVYVGGFGPGKMDKTDWEKFKVGVDKHAWKVFAVFGTVSVAMGVVVGIYYAVKASTKNSSDSHRAYESAPVARVKRIPIKRESPSAEGQAHVEVARLARGNAVRIGVFDKGRVMWTASGLFIRERDLLVVKHTIGRTERLYVARPGCDTLEYNMSDLTPVPIGDDLLLITLPPHSLPAARDIVKHFVTEADLERVAHTDAVIYMRNSNVFPVSDLKQVRDRSYVDTDTDEDIRNKDMLIGDGRAMPGACGSAWVSLSTRMDTGIVGVHVAGSDHHVYCQVVTREMLLDVHKAIGHSRVVRIVEFDGTVPRATRSTLRETPLRKWFDSGKEPAVLGPWDERTEVDPVGAAMRKFRAPVTCEPPAFVSVVEHMKAKVSAHTEASVDGSGEAETLTLEQVVEGIEGMEGLDMNTSAGFPWCVMNRKKKDMIKMEGGKVVSVDPALRESVMEVYDWLTEPTNDNKPELLYVSHLKDELLDSKKVVNGRSRVICAAPVQLVLAWKMVLGRAIAAIHKEDVTKVGAPTGCAVGMDPEEAWSDIVQQRPGWKVIALDYSNFDGSLQVWVMRAAVEVLAAAAKRPFYEVDRLTSVVTEVTQIIDKYLVTTVGSLPSGCPSTSILGSLCNVLMLKYYLHVVTGVSYRHMRDVFHIVTYGDDALVFVSPEIEGVLWLDMLAPHMKNVFGVEVTGSEKSRAPSLEEVSKVTFLKRGFRECSAVPGRWHPTMALSTCFQLAGWCRRRGNLVENLKMMAEFVFHHGECVYTDIRTRLFEAMEMEMMVGRREVVEAWAPYAEMHDLWARGI</sequence>
<dbReference type="GO" id="GO:0003723">
    <property type="term" value="F:RNA binding"/>
    <property type="evidence" value="ECO:0007669"/>
    <property type="project" value="InterPro"/>
</dbReference>
<evidence type="ECO:0000256" key="22">
    <source>
        <dbReference type="ARBA" id="ARBA00022844"/>
    </source>
</evidence>
<evidence type="ECO:0000256" key="8">
    <source>
        <dbReference type="ARBA" id="ARBA00022520"/>
    </source>
</evidence>
<keyword evidence="10" id="KW-0167">Capsid protein</keyword>
<keyword evidence="17" id="KW-0378">Hydrolase</keyword>
<keyword evidence="26" id="KW-0406">Ion transport</keyword>
<dbReference type="Proteomes" id="UP000501405">
    <property type="component" value="Segment"/>
</dbReference>
<dbReference type="GO" id="GO:0005198">
    <property type="term" value="F:structural molecule activity"/>
    <property type="evidence" value="ECO:0007669"/>
    <property type="project" value="InterPro"/>
</dbReference>
<evidence type="ECO:0000256" key="10">
    <source>
        <dbReference type="ARBA" id="ARBA00022561"/>
    </source>
</evidence>
<keyword evidence="22" id="KW-0946">Virion</keyword>
<evidence type="ECO:0000256" key="26">
    <source>
        <dbReference type="ARBA" id="ARBA00023065"/>
    </source>
</evidence>
<evidence type="ECO:0000256" key="14">
    <source>
        <dbReference type="ARBA" id="ARBA00022695"/>
    </source>
</evidence>
<feature type="domain" description="Peptidase C3" evidence="33">
    <location>
        <begin position="1646"/>
        <end position="1848"/>
    </location>
</feature>
<keyword evidence="15" id="KW-1143">T=pseudo3 icosahedral capsid protein</keyword>